<sequence length="300" mass="34053">MRLSDLFHTHSQTKLIGHNRLMASQTMTMRVILCDGDIRKLMLASRPSSVDDLITCLKITLSLQYNFTLQFRDPEFDNELCNLTDVSELPDKPTVKIIPVLELVEIASENLDDSVSTADTVLLSTSSQQMRKPWPDEFSLPKFSVDVEFRLRQGNLSYLKDGTYLTVSKELKHDILHKIAETLYARFKAYPQKKDLRAVAKALIAAHPCLQETASPTGYDGWIQSLVDKMGNYRSKMRALGHEDVKVNSGKRGRHSVGGEPPNKSIKKPKKGEVNFLPNFPGGHDAHEALKRPDNYWWMR</sequence>
<proteinExistence type="predicted"/>
<reference evidence="2 3" key="1">
    <citation type="submission" date="2020-10" db="EMBL/GenBank/DDBJ databases">
        <title>Chromosome-scale genome assembly of the Allis shad, Alosa alosa.</title>
        <authorList>
            <person name="Margot Z."/>
            <person name="Christophe K."/>
            <person name="Cabau C."/>
            <person name="Louis A."/>
            <person name="Berthelot C."/>
            <person name="Parey E."/>
            <person name="Roest Crollius H."/>
            <person name="Montfort J."/>
            <person name="Robinson-Rechavi M."/>
            <person name="Bucao C."/>
            <person name="Bouchez O."/>
            <person name="Gislard M."/>
            <person name="Lluch J."/>
            <person name="Milhes M."/>
            <person name="Lampietro C."/>
            <person name="Lopez Roques C."/>
            <person name="Donnadieu C."/>
            <person name="Braasch I."/>
            <person name="Desvignes T."/>
            <person name="Postlethwait J."/>
            <person name="Bobe J."/>
            <person name="Guiguen Y."/>
        </authorList>
    </citation>
    <scope>NUCLEOTIDE SEQUENCE [LARGE SCALE GENOMIC DNA]</scope>
    <source>
        <strain evidence="2">M-15738</strain>
        <tissue evidence="2">Blood</tissue>
    </source>
</reference>
<comment type="caution">
    <text evidence="2">The sequence shown here is derived from an EMBL/GenBank/DDBJ whole genome shotgun (WGS) entry which is preliminary data.</text>
</comment>
<organism evidence="2 3">
    <name type="scientific">Alosa alosa</name>
    <name type="common">allis shad</name>
    <dbReference type="NCBI Taxonomy" id="278164"/>
    <lineage>
        <taxon>Eukaryota</taxon>
        <taxon>Metazoa</taxon>
        <taxon>Chordata</taxon>
        <taxon>Craniata</taxon>
        <taxon>Vertebrata</taxon>
        <taxon>Euteleostomi</taxon>
        <taxon>Actinopterygii</taxon>
        <taxon>Neopterygii</taxon>
        <taxon>Teleostei</taxon>
        <taxon>Clupei</taxon>
        <taxon>Clupeiformes</taxon>
        <taxon>Clupeoidei</taxon>
        <taxon>Clupeidae</taxon>
        <taxon>Alosa</taxon>
    </lineage>
</organism>
<gene>
    <name evidence="2" type="ORF">AALO_G00221710</name>
</gene>
<keyword evidence="3" id="KW-1185">Reference proteome</keyword>
<protein>
    <submittedName>
        <fullName evidence="2">Uncharacterized protein</fullName>
    </submittedName>
</protein>
<dbReference type="PANTHER" id="PTHR31025">
    <property type="entry name" value="SI:CH211-196P9.1-RELATED"/>
    <property type="match status" value="1"/>
</dbReference>
<evidence type="ECO:0000313" key="2">
    <source>
        <dbReference type="EMBL" id="KAG5267436.1"/>
    </source>
</evidence>
<name>A0AAV6G0F9_9TELE</name>
<accession>A0AAV6G0F9</accession>
<dbReference type="PANTHER" id="PTHR31025:SF19">
    <property type="entry name" value="SI:CH73-42K18.1-RELATED"/>
    <property type="match status" value="1"/>
</dbReference>
<dbReference type="Proteomes" id="UP000823561">
    <property type="component" value="Chromosome 17"/>
</dbReference>
<evidence type="ECO:0000256" key="1">
    <source>
        <dbReference type="SAM" id="MobiDB-lite"/>
    </source>
</evidence>
<dbReference type="AlphaFoldDB" id="A0AAV6G0F9"/>
<evidence type="ECO:0000313" key="3">
    <source>
        <dbReference type="Proteomes" id="UP000823561"/>
    </source>
</evidence>
<feature type="region of interest" description="Disordered" evidence="1">
    <location>
        <begin position="248"/>
        <end position="268"/>
    </location>
</feature>
<dbReference type="EMBL" id="JADWDJ010000017">
    <property type="protein sequence ID" value="KAG5267436.1"/>
    <property type="molecule type" value="Genomic_DNA"/>
</dbReference>